<dbReference type="PANTHER" id="PTHR43798">
    <property type="entry name" value="MONOACYLGLYCEROL LIPASE"/>
    <property type="match status" value="1"/>
</dbReference>
<evidence type="ECO:0000313" key="3">
    <source>
        <dbReference type="Proteomes" id="UP000886891"/>
    </source>
</evidence>
<proteinExistence type="predicted"/>
<accession>A0A9D1ND40</accession>
<organism evidence="2 3">
    <name type="scientific">Candidatus Stercoripulliclostridium merdipullorum</name>
    <dbReference type="NCBI Taxonomy" id="2840952"/>
    <lineage>
        <taxon>Bacteria</taxon>
        <taxon>Bacillati</taxon>
        <taxon>Bacillota</taxon>
        <taxon>Clostridia</taxon>
        <taxon>Eubacteriales</taxon>
        <taxon>Candidatus Stercoripulliclostridium</taxon>
    </lineage>
</organism>
<dbReference type="Gene3D" id="3.40.50.1820">
    <property type="entry name" value="alpha/beta hydrolase"/>
    <property type="match status" value="1"/>
</dbReference>
<dbReference type="EMBL" id="DVOH01000058">
    <property type="protein sequence ID" value="HIV00899.1"/>
    <property type="molecule type" value="Genomic_DNA"/>
</dbReference>
<dbReference type="InterPro" id="IPR029058">
    <property type="entry name" value="AB_hydrolase_fold"/>
</dbReference>
<dbReference type="InterPro" id="IPR000073">
    <property type="entry name" value="AB_hydrolase_1"/>
</dbReference>
<name>A0A9D1ND40_9FIRM</name>
<feature type="domain" description="AB hydrolase-1" evidence="1">
    <location>
        <begin position="2"/>
        <end position="207"/>
    </location>
</feature>
<dbReference type="Proteomes" id="UP000886891">
    <property type="component" value="Unassembled WGS sequence"/>
</dbReference>
<keyword evidence="2" id="KW-0378">Hydrolase</keyword>
<evidence type="ECO:0000259" key="1">
    <source>
        <dbReference type="Pfam" id="PF12697"/>
    </source>
</evidence>
<dbReference type="InterPro" id="IPR050266">
    <property type="entry name" value="AB_hydrolase_sf"/>
</dbReference>
<sequence length="223" mass="25310">MFLHGWGGDERSFCGLAEVLSREFCVTLVDFYGFGKTPHPDFPLTLDDYCNSVVALISHYKMKNVILIGHSFGGRVALRLARQKGYLFDRIVLIGSAGLKPRRGLKYHFRVLRYKFNRRMGRTVCDAGSADYRALQGAMKKTFVNIVNEDQKTDLPFITLPVLLIWGANDAETPLYMAKRMRRLLPASTLHVLPEAGHYVYLERPFETLGLIKDFIGGETECL</sequence>
<dbReference type="GO" id="GO:0016020">
    <property type="term" value="C:membrane"/>
    <property type="evidence" value="ECO:0007669"/>
    <property type="project" value="TreeGrafter"/>
</dbReference>
<reference evidence="2" key="2">
    <citation type="journal article" date="2021" name="PeerJ">
        <title>Extensive microbial diversity within the chicken gut microbiome revealed by metagenomics and culture.</title>
        <authorList>
            <person name="Gilroy R."/>
            <person name="Ravi A."/>
            <person name="Getino M."/>
            <person name="Pursley I."/>
            <person name="Horton D.L."/>
            <person name="Alikhan N.F."/>
            <person name="Baker D."/>
            <person name="Gharbi K."/>
            <person name="Hall N."/>
            <person name="Watson M."/>
            <person name="Adriaenssens E.M."/>
            <person name="Foster-Nyarko E."/>
            <person name="Jarju S."/>
            <person name="Secka A."/>
            <person name="Antonio M."/>
            <person name="Oren A."/>
            <person name="Chaudhuri R.R."/>
            <person name="La Ragione R."/>
            <person name="Hildebrand F."/>
            <person name="Pallen M.J."/>
        </authorList>
    </citation>
    <scope>NUCLEOTIDE SEQUENCE</scope>
    <source>
        <strain evidence="2">23406</strain>
    </source>
</reference>
<reference evidence="2" key="1">
    <citation type="submission" date="2020-10" db="EMBL/GenBank/DDBJ databases">
        <authorList>
            <person name="Gilroy R."/>
        </authorList>
    </citation>
    <scope>NUCLEOTIDE SEQUENCE</scope>
    <source>
        <strain evidence="2">23406</strain>
    </source>
</reference>
<dbReference type="GO" id="GO:0016787">
    <property type="term" value="F:hydrolase activity"/>
    <property type="evidence" value="ECO:0007669"/>
    <property type="project" value="UniProtKB-KW"/>
</dbReference>
<dbReference type="PANTHER" id="PTHR43798:SF33">
    <property type="entry name" value="HYDROLASE, PUTATIVE (AFU_ORTHOLOGUE AFUA_2G14860)-RELATED"/>
    <property type="match status" value="1"/>
</dbReference>
<evidence type="ECO:0000313" key="2">
    <source>
        <dbReference type="EMBL" id="HIV00899.1"/>
    </source>
</evidence>
<dbReference type="Pfam" id="PF12697">
    <property type="entry name" value="Abhydrolase_6"/>
    <property type="match status" value="1"/>
</dbReference>
<protein>
    <submittedName>
        <fullName evidence="2">Alpha/beta hydrolase</fullName>
    </submittedName>
</protein>
<comment type="caution">
    <text evidence="2">The sequence shown here is derived from an EMBL/GenBank/DDBJ whole genome shotgun (WGS) entry which is preliminary data.</text>
</comment>
<dbReference type="SUPFAM" id="SSF53474">
    <property type="entry name" value="alpha/beta-Hydrolases"/>
    <property type="match status" value="1"/>
</dbReference>
<gene>
    <name evidence="2" type="ORF">IAB14_07300</name>
</gene>
<dbReference type="AlphaFoldDB" id="A0A9D1ND40"/>